<sequence length="251" mass="27785">MASALVDEPGQLVVRCPIKELSICHSSILDEHLKLAKMDDPNIVFDVKRMIGKSFEEVLKINGNKWPFEVVEHRSSVEINLNGTKMAPEFVLSKLLENLVEDAEKELNEPIREAVIAVPTNFDEKQKDLIKASVMLAGIQVTELVDELVAAFYDFKRTKIGFRPGTVVFIADLGGGAFDAAVIEDNPTKPEICSSGNAKLGGRDFDAIVVELITEKINAKFPKYADLLQQKSLIFQAEAVKIQLSTKKTVE</sequence>
<reference evidence="2" key="1">
    <citation type="submission" date="2022-11" db="UniProtKB">
        <authorList>
            <consortium name="WormBaseParasite"/>
        </authorList>
    </citation>
    <scope>IDENTIFICATION</scope>
</reference>
<accession>A0AC34Q010</accession>
<name>A0AC34Q010_9BILA</name>
<organism evidence="1 2">
    <name type="scientific">Panagrolaimus sp. JU765</name>
    <dbReference type="NCBI Taxonomy" id="591449"/>
    <lineage>
        <taxon>Eukaryota</taxon>
        <taxon>Metazoa</taxon>
        <taxon>Ecdysozoa</taxon>
        <taxon>Nematoda</taxon>
        <taxon>Chromadorea</taxon>
        <taxon>Rhabditida</taxon>
        <taxon>Tylenchina</taxon>
        <taxon>Panagrolaimomorpha</taxon>
        <taxon>Panagrolaimoidea</taxon>
        <taxon>Panagrolaimidae</taxon>
        <taxon>Panagrolaimus</taxon>
    </lineage>
</organism>
<evidence type="ECO:0000313" key="1">
    <source>
        <dbReference type="Proteomes" id="UP000887576"/>
    </source>
</evidence>
<protein>
    <submittedName>
        <fullName evidence="2">Uncharacterized protein</fullName>
    </submittedName>
</protein>
<evidence type="ECO:0000313" key="2">
    <source>
        <dbReference type="WBParaSite" id="JU765_v2.g11542.t1"/>
    </source>
</evidence>
<dbReference type="Proteomes" id="UP000887576">
    <property type="component" value="Unplaced"/>
</dbReference>
<dbReference type="WBParaSite" id="JU765_v2.g11542.t1">
    <property type="protein sequence ID" value="JU765_v2.g11542.t1"/>
    <property type="gene ID" value="JU765_v2.g11542"/>
</dbReference>
<proteinExistence type="predicted"/>